<dbReference type="EMBL" id="DF977558">
    <property type="protein sequence ID" value="GAP93260.1"/>
    <property type="molecule type" value="Genomic_DNA"/>
</dbReference>
<dbReference type="OMA" id="FGVIQIH"/>
<dbReference type="OrthoDB" id="5840532at2759"/>
<gene>
    <name evidence="2" type="ORF">SAMD00023353_11300150</name>
</gene>
<evidence type="ECO:0000259" key="1">
    <source>
        <dbReference type="Pfam" id="PF07883"/>
    </source>
</evidence>
<dbReference type="SUPFAM" id="SSF51182">
    <property type="entry name" value="RmlC-like cupins"/>
    <property type="match status" value="1"/>
</dbReference>
<sequence>MSSSTAPISSPSYATTNPRVFVTKHDAAGNAVFADEEGEGEGEGEEVPLFRPMGPAGSSFAVFDTRGAVPVDNAEGARAVPDAIPRCPPGGVNFCVSNIAPRFAVPMHRTLSLDYAVVLSGEIALRLEGGAERVVRAGEFVVQGGVAHAWVNRADEPCRIAFVTVGARKVARPDGSELDEIAPAVRQPAA</sequence>
<organism evidence="2">
    <name type="scientific">Rosellinia necatrix</name>
    <name type="common">White root-rot fungus</name>
    <dbReference type="NCBI Taxonomy" id="77044"/>
    <lineage>
        <taxon>Eukaryota</taxon>
        <taxon>Fungi</taxon>
        <taxon>Dikarya</taxon>
        <taxon>Ascomycota</taxon>
        <taxon>Pezizomycotina</taxon>
        <taxon>Sordariomycetes</taxon>
        <taxon>Xylariomycetidae</taxon>
        <taxon>Xylariales</taxon>
        <taxon>Xylariaceae</taxon>
        <taxon>Rosellinia</taxon>
    </lineage>
</organism>
<dbReference type="STRING" id="77044.A0A1W2TX36"/>
<dbReference type="Gene3D" id="2.60.120.10">
    <property type="entry name" value="Jelly Rolls"/>
    <property type="match status" value="1"/>
</dbReference>
<keyword evidence="3" id="KW-1185">Reference proteome</keyword>
<protein>
    <submittedName>
        <fullName evidence="2">Putative cupin 2 domain-containing protein</fullName>
    </submittedName>
</protein>
<dbReference type="InterPro" id="IPR011051">
    <property type="entry name" value="RmlC_Cupin_sf"/>
</dbReference>
<accession>A0A1W2TX36</accession>
<dbReference type="InterPro" id="IPR014710">
    <property type="entry name" value="RmlC-like_jellyroll"/>
</dbReference>
<dbReference type="PANTHER" id="PTHR36156">
    <property type="entry name" value="SLR2101 PROTEIN"/>
    <property type="match status" value="1"/>
</dbReference>
<evidence type="ECO:0000313" key="3">
    <source>
        <dbReference type="Proteomes" id="UP000054516"/>
    </source>
</evidence>
<dbReference type="InterPro" id="IPR047142">
    <property type="entry name" value="OryJ/VirC-like"/>
</dbReference>
<feature type="domain" description="Cupin type-2" evidence="1">
    <location>
        <begin position="99"/>
        <end position="163"/>
    </location>
</feature>
<dbReference type="Proteomes" id="UP000054516">
    <property type="component" value="Unassembled WGS sequence"/>
</dbReference>
<reference evidence="2" key="1">
    <citation type="submission" date="2016-03" db="EMBL/GenBank/DDBJ databases">
        <title>Draft genome sequence of Rosellinia necatrix.</title>
        <authorList>
            <person name="Kanematsu S."/>
        </authorList>
    </citation>
    <scope>NUCLEOTIDE SEQUENCE [LARGE SCALE GENOMIC DNA]</scope>
    <source>
        <strain evidence="2">W97</strain>
    </source>
</reference>
<dbReference type="InterPro" id="IPR013096">
    <property type="entry name" value="Cupin_2"/>
</dbReference>
<dbReference type="AlphaFoldDB" id="A0A1W2TX36"/>
<dbReference type="Pfam" id="PF07883">
    <property type="entry name" value="Cupin_2"/>
    <property type="match status" value="1"/>
</dbReference>
<dbReference type="PANTHER" id="PTHR36156:SF2">
    <property type="entry name" value="CUPIN TYPE-2 DOMAIN-CONTAINING PROTEIN"/>
    <property type="match status" value="1"/>
</dbReference>
<dbReference type="CDD" id="cd02231">
    <property type="entry name" value="cupin_BLL6423-like"/>
    <property type="match status" value="1"/>
</dbReference>
<name>A0A1W2TX36_ROSNE</name>
<evidence type="ECO:0000313" key="2">
    <source>
        <dbReference type="EMBL" id="GAP93260.1"/>
    </source>
</evidence>
<proteinExistence type="predicted"/>